<proteinExistence type="predicted"/>
<reference evidence="1 2" key="1">
    <citation type="submission" date="2024-01" db="EMBL/GenBank/DDBJ databases">
        <title>The genomes of 5 underutilized Papilionoideae crops provide insights into root nodulation and disease resistanc.</title>
        <authorList>
            <person name="Jiang F."/>
        </authorList>
    </citation>
    <scope>NUCLEOTIDE SEQUENCE [LARGE SCALE GENOMIC DNA]</scope>
    <source>
        <strain evidence="1">LVBAO_FW01</strain>
        <tissue evidence="1">Leaves</tissue>
    </source>
</reference>
<protein>
    <submittedName>
        <fullName evidence="1">Uncharacterized protein</fullName>
    </submittedName>
</protein>
<evidence type="ECO:0000313" key="1">
    <source>
        <dbReference type="EMBL" id="KAK7345272.1"/>
    </source>
</evidence>
<dbReference type="InterPro" id="IPR036397">
    <property type="entry name" value="RNaseH_sf"/>
</dbReference>
<dbReference type="GO" id="GO:0004535">
    <property type="term" value="F:poly(A)-specific ribonuclease activity"/>
    <property type="evidence" value="ECO:0007669"/>
    <property type="project" value="InterPro"/>
</dbReference>
<sequence length="138" mass="16320">MRLAKLMKYSGLLFNDAVCWVTFDGAYDFGYLVKALTHRILPQGLREFLLLIGIYFGKRVYDVKHLMTFCFDLYGGLEGVCHYLHVNWVVRKIHQASSDNLLTLYLFHNIKHNYFHHHTNYAMLKYSSVLYGLYYLHS</sequence>
<dbReference type="Gene3D" id="3.30.420.10">
    <property type="entry name" value="Ribonuclease H-like superfamily/Ribonuclease H"/>
    <property type="match status" value="1"/>
</dbReference>
<dbReference type="InterPro" id="IPR039637">
    <property type="entry name" value="CNOT7/CNOT8/Pop2"/>
</dbReference>
<comment type="caution">
    <text evidence="1">The sequence shown here is derived from an EMBL/GenBank/DDBJ whole genome shotgun (WGS) entry which is preliminary data.</text>
</comment>
<accession>A0AAN9QRK9</accession>
<name>A0AAN9QRK9_CANGL</name>
<keyword evidence="2" id="KW-1185">Reference proteome</keyword>
<dbReference type="Proteomes" id="UP001367508">
    <property type="component" value="Unassembled WGS sequence"/>
</dbReference>
<gene>
    <name evidence="1" type="ORF">VNO77_15870</name>
</gene>
<dbReference type="SUPFAM" id="SSF53098">
    <property type="entry name" value="Ribonuclease H-like"/>
    <property type="match status" value="1"/>
</dbReference>
<evidence type="ECO:0000313" key="2">
    <source>
        <dbReference type="Proteomes" id="UP001367508"/>
    </source>
</evidence>
<dbReference type="AlphaFoldDB" id="A0AAN9QRK9"/>
<organism evidence="1 2">
    <name type="scientific">Canavalia gladiata</name>
    <name type="common">Sword bean</name>
    <name type="synonym">Dolichos gladiatus</name>
    <dbReference type="NCBI Taxonomy" id="3824"/>
    <lineage>
        <taxon>Eukaryota</taxon>
        <taxon>Viridiplantae</taxon>
        <taxon>Streptophyta</taxon>
        <taxon>Embryophyta</taxon>
        <taxon>Tracheophyta</taxon>
        <taxon>Spermatophyta</taxon>
        <taxon>Magnoliopsida</taxon>
        <taxon>eudicotyledons</taxon>
        <taxon>Gunneridae</taxon>
        <taxon>Pentapetalae</taxon>
        <taxon>rosids</taxon>
        <taxon>fabids</taxon>
        <taxon>Fabales</taxon>
        <taxon>Fabaceae</taxon>
        <taxon>Papilionoideae</taxon>
        <taxon>50 kb inversion clade</taxon>
        <taxon>NPAAA clade</taxon>
        <taxon>indigoferoid/millettioid clade</taxon>
        <taxon>Phaseoleae</taxon>
        <taxon>Canavalia</taxon>
    </lineage>
</organism>
<dbReference type="EMBL" id="JAYMYQ010000003">
    <property type="protein sequence ID" value="KAK7345272.1"/>
    <property type="molecule type" value="Genomic_DNA"/>
</dbReference>
<dbReference type="InterPro" id="IPR012337">
    <property type="entry name" value="RNaseH-like_sf"/>
</dbReference>
<dbReference type="PANTHER" id="PTHR10797">
    <property type="entry name" value="CCR4-NOT TRANSCRIPTION COMPLEX SUBUNIT"/>
    <property type="match status" value="1"/>
</dbReference>
<dbReference type="GO" id="GO:0030014">
    <property type="term" value="C:CCR4-NOT complex"/>
    <property type="evidence" value="ECO:0007669"/>
    <property type="project" value="InterPro"/>
</dbReference>
<dbReference type="GO" id="GO:0003676">
    <property type="term" value="F:nucleic acid binding"/>
    <property type="evidence" value="ECO:0007669"/>
    <property type="project" value="InterPro"/>
</dbReference>